<reference evidence="2 3" key="1">
    <citation type="submission" date="2019-06" db="EMBL/GenBank/DDBJ databases">
        <authorList>
            <person name="Lee I."/>
            <person name="Jang G.I."/>
            <person name="Hwang C.Y."/>
        </authorList>
    </citation>
    <scope>NUCLEOTIDE SEQUENCE [LARGE SCALE GENOMIC DNA]</scope>
    <source>
        <strain evidence="2 3">PAMC 28131</strain>
    </source>
</reference>
<dbReference type="InterPro" id="IPR043138">
    <property type="entry name" value="GGT_lsub"/>
</dbReference>
<sequence length="582" mass="61035">MRLRPALLAAAFALFVQPAHAGDRRGDPAFQGRSPAIAVHGMAATAHPFATQAAVEILRAGGSAADAAIAANAVLGLVEPTGNGIGGDLFALVYDPATKGVTGLDASGFAPLKLDVKALAARAKAAGGLDRGMDSVTTPGAVAGWEALHKRYGKLPMAAVLAPAIRYAKEGFPVSPVIARGWAANLSNFQRQGDAIQGPQWKALFAPGGAAPVEGQVFTNPDLAATLELIAAGGADAFYKGAFAADYERHFKAFGRQHSAADLAAMKAEWVQPIHADYRGVTLWQIPPATQGLTTLQMARIVEKFPMATLSEADRIHVLVEAKKLAFADRAAFIADPRQVKLPVQALLSDDYIAKRAAMIRMDKALPADVPAGDPEGEKNDTTYLSTADGSGMMVSLIQSNYAGMGSGVVVPRSAPVDGGRGTWGFMLQNRGAQFSLDPKARNVVARGKRPFHTIIPGIVTKAGEPLLAFGVMGGTMQPQGQVQALVNIIDLKMNLQAAGDAPRVRHLGSPDPGDDGRETASGVFLESQIGAATRSDLRARGHVILDGFQDVGGYQAVMWDAANKVWWGATEMRKDGVALGY</sequence>
<dbReference type="Proteomes" id="UP000319897">
    <property type="component" value="Unassembled WGS sequence"/>
</dbReference>
<dbReference type="InterPro" id="IPR052896">
    <property type="entry name" value="GGT-like_enzyme"/>
</dbReference>
<dbReference type="PANTHER" id="PTHR43881">
    <property type="entry name" value="GAMMA-GLUTAMYLTRANSPEPTIDASE (AFU_ORTHOLOGUE AFUA_4G13580)"/>
    <property type="match status" value="1"/>
</dbReference>
<comment type="caution">
    <text evidence="2">The sequence shown here is derived from an EMBL/GenBank/DDBJ whole genome shotgun (WGS) entry which is preliminary data.</text>
</comment>
<keyword evidence="3" id="KW-1185">Reference proteome</keyword>
<dbReference type="InterPro" id="IPR043137">
    <property type="entry name" value="GGT_ssub_C"/>
</dbReference>
<keyword evidence="1" id="KW-0732">Signal</keyword>
<evidence type="ECO:0000313" key="3">
    <source>
        <dbReference type="Proteomes" id="UP000319897"/>
    </source>
</evidence>
<name>A0A501XTG2_9SPHN</name>
<dbReference type="RefSeq" id="WP_140926947.1">
    <property type="nucleotide sequence ID" value="NZ_VFSU01000011.1"/>
</dbReference>
<dbReference type="InterPro" id="IPR029055">
    <property type="entry name" value="Ntn_hydrolases_N"/>
</dbReference>
<dbReference type="Pfam" id="PF01019">
    <property type="entry name" value="G_glu_transpept"/>
    <property type="match status" value="1"/>
</dbReference>
<accession>A0A501XTG2</accession>
<feature type="signal peptide" evidence="1">
    <location>
        <begin position="1"/>
        <end position="21"/>
    </location>
</feature>
<protein>
    <submittedName>
        <fullName evidence="2">Gamma-glutamyltransferase family protein</fullName>
    </submittedName>
</protein>
<dbReference type="GO" id="GO:0016740">
    <property type="term" value="F:transferase activity"/>
    <property type="evidence" value="ECO:0007669"/>
    <property type="project" value="UniProtKB-KW"/>
</dbReference>
<dbReference type="SUPFAM" id="SSF56235">
    <property type="entry name" value="N-terminal nucleophile aminohydrolases (Ntn hydrolases)"/>
    <property type="match status" value="1"/>
</dbReference>
<dbReference type="Gene3D" id="1.10.246.130">
    <property type="match status" value="1"/>
</dbReference>
<dbReference type="AlphaFoldDB" id="A0A501XTG2"/>
<dbReference type="Gene3D" id="3.60.20.40">
    <property type="match status" value="1"/>
</dbReference>
<keyword evidence="2" id="KW-0808">Transferase</keyword>
<proteinExistence type="predicted"/>
<gene>
    <name evidence="2" type="ORF">FJQ54_03670</name>
</gene>
<organism evidence="2 3">
    <name type="scientific">Sandaracinobacter neustonicus</name>
    <dbReference type="NCBI Taxonomy" id="1715348"/>
    <lineage>
        <taxon>Bacteria</taxon>
        <taxon>Pseudomonadati</taxon>
        <taxon>Pseudomonadota</taxon>
        <taxon>Alphaproteobacteria</taxon>
        <taxon>Sphingomonadales</taxon>
        <taxon>Sphingosinicellaceae</taxon>
        <taxon>Sandaracinobacter</taxon>
    </lineage>
</organism>
<dbReference type="EMBL" id="VFSU01000011">
    <property type="protein sequence ID" value="TPE63948.1"/>
    <property type="molecule type" value="Genomic_DNA"/>
</dbReference>
<evidence type="ECO:0000256" key="1">
    <source>
        <dbReference type="SAM" id="SignalP"/>
    </source>
</evidence>
<evidence type="ECO:0000313" key="2">
    <source>
        <dbReference type="EMBL" id="TPE63948.1"/>
    </source>
</evidence>
<dbReference type="PRINTS" id="PR01210">
    <property type="entry name" value="GGTRANSPTASE"/>
</dbReference>
<dbReference type="OrthoDB" id="9781342at2"/>
<feature type="chain" id="PRO_5021287393" evidence="1">
    <location>
        <begin position="22"/>
        <end position="582"/>
    </location>
</feature>
<dbReference type="PANTHER" id="PTHR43881:SF1">
    <property type="entry name" value="GAMMA-GLUTAMYLTRANSPEPTIDASE (AFU_ORTHOLOGUE AFUA_4G13580)"/>
    <property type="match status" value="1"/>
</dbReference>